<dbReference type="PROSITE" id="PS50025">
    <property type="entry name" value="LAM_G_DOMAIN"/>
    <property type="match status" value="3"/>
</dbReference>
<dbReference type="SUPFAM" id="SSF57196">
    <property type="entry name" value="EGF/Laminin"/>
    <property type="match status" value="4"/>
</dbReference>
<dbReference type="Pfam" id="PF13927">
    <property type="entry name" value="Ig_3"/>
    <property type="match status" value="7"/>
</dbReference>
<evidence type="ECO:0000256" key="14">
    <source>
        <dbReference type="SAM" id="MobiDB-lite"/>
    </source>
</evidence>
<keyword evidence="8" id="KW-0325">Glycoprotein</keyword>
<keyword evidence="11" id="KW-0245">EGF-like domain</keyword>
<dbReference type="PROSITE" id="PS51115">
    <property type="entry name" value="LAMININ_IVA"/>
    <property type="match status" value="3"/>
</dbReference>
<feature type="disulfide bond" evidence="12">
    <location>
        <begin position="149"/>
        <end position="164"/>
    </location>
</feature>
<feature type="region of interest" description="Disordered" evidence="14">
    <location>
        <begin position="1270"/>
        <end position="1293"/>
    </location>
</feature>
<feature type="disulfide bond" evidence="11">
    <location>
        <begin position="2516"/>
        <end position="2533"/>
    </location>
</feature>
<dbReference type="Proteomes" id="UP001154114">
    <property type="component" value="Chromosome 1"/>
</dbReference>
<dbReference type="PRINTS" id="PR00261">
    <property type="entry name" value="LDLRECEPTOR"/>
</dbReference>
<dbReference type="InterPro" id="IPR003599">
    <property type="entry name" value="Ig_sub"/>
</dbReference>
<dbReference type="CDD" id="cd00110">
    <property type="entry name" value="LamG"/>
    <property type="match status" value="3"/>
</dbReference>
<evidence type="ECO:0000256" key="8">
    <source>
        <dbReference type="ARBA" id="ARBA00023180"/>
    </source>
</evidence>
<dbReference type="InterPro" id="IPR003598">
    <property type="entry name" value="Ig_sub2"/>
</dbReference>
<dbReference type="InterPro" id="IPR002049">
    <property type="entry name" value="LE_dom"/>
</dbReference>
<evidence type="ECO:0000256" key="9">
    <source>
        <dbReference type="ARBA" id="ARBA00023292"/>
    </source>
</evidence>
<dbReference type="InterPro" id="IPR001791">
    <property type="entry name" value="Laminin_G"/>
</dbReference>
<feature type="domain" description="EGF-like" evidence="16">
    <location>
        <begin position="2820"/>
        <end position="2859"/>
    </location>
</feature>
<reference evidence="20" key="1">
    <citation type="submission" date="2021-12" db="EMBL/GenBank/DDBJ databases">
        <authorList>
            <person name="King R."/>
        </authorList>
    </citation>
    <scope>NUCLEOTIDE SEQUENCE</scope>
</reference>
<dbReference type="SMART" id="SM00282">
    <property type="entry name" value="LamG"/>
    <property type="match status" value="3"/>
</dbReference>
<evidence type="ECO:0000313" key="21">
    <source>
        <dbReference type="Proteomes" id="UP001154114"/>
    </source>
</evidence>
<evidence type="ECO:0000259" key="15">
    <source>
        <dbReference type="PROSITE" id="PS50025"/>
    </source>
</evidence>
<dbReference type="EMBL" id="LR824004">
    <property type="protein sequence ID" value="CAD0194469.1"/>
    <property type="molecule type" value="Genomic_DNA"/>
</dbReference>
<dbReference type="Pfam" id="PF00052">
    <property type="entry name" value="Laminin_B"/>
    <property type="match status" value="3"/>
</dbReference>
<feature type="disulfide bond" evidence="12">
    <location>
        <begin position="106"/>
        <end position="121"/>
    </location>
</feature>
<dbReference type="InterPro" id="IPR023415">
    <property type="entry name" value="LDLR_class-A_CS"/>
</dbReference>
<evidence type="ECO:0000256" key="7">
    <source>
        <dbReference type="ARBA" id="ARBA00023157"/>
    </source>
</evidence>
<dbReference type="InterPro" id="IPR000742">
    <property type="entry name" value="EGF"/>
</dbReference>
<dbReference type="GO" id="GO:0007411">
    <property type="term" value="P:axon guidance"/>
    <property type="evidence" value="ECO:0007669"/>
    <property type="project" value="TreeGrafter"/>
</dbReference>
<dbReference type="GO" id="GO:0007156">
    <property type="term" value="P:homophilic cell adhesion via plasma membrane adhesion molecules"/>
    <property type="evidence" value="ECO:0007669"/>
    <property type="project" value="TreeGrafter"/>
</dbReference>
<dbReference type="InterPro" id="IPR036179">
    <property type="entry name" value="Ig-like_dom_sf"/>
</dbReference>
<dbReference type="SMART" id="SM00281">
    <property type="entry name" value="LamB"/>
    <property type="match status" value="3"/>
</dbReference>
<dbReference type="PROSITE" id="PS50027">
    <property type="entry name" value="EGF_LAM_2"/>
    <property type="match status" value="2"/>
</dbReference>
<proteinExistence type="predicted"/>
<dbReference type="FunFam" id="2.10.25.10:FF:000188">
    <property type="entry name" value="Laminin subunit gamma 2"/>
    <property type="match status" value="1"/>
</dbReference>
<dbReference type="FunFam" id="2.10.25.10:FF:000033">
    <property type="entry name" value="Laminin subunit alpha 2"/>
    <property type="match status" value="1"/>
</dbReference>
<dbReference type="InterPro" id="IPR007110">
    <property type="entry name" value="Ig-like_dom"/>
</dbReference>
<evidence type="ECO:0000256" key="6">
    <source>
        <dbReference type="ARBA" id="ARBA00022869"/>
    </source>
</evidence>
<evidence type="ECO:0000256" key="12">
    <source>
        <dbReference type="PROSITE-ProRule" id="PRU00124"/>
    </source>
</evidence>
<organism evidence="20 21">
    <name type="scientific">Chrysodeixis includens</name>
    <name type="common">Soybean looper</name>
    <name type="synonym">Pseudoplusia includens</name>
    <dbReference type="NCBI Taxonomy" id="689277"/>
    <lineage>
        <taxon>Eukaryota</taxon>
        <taxon>Metazoa</taxon>
        <taxon>Ecdysozoa</taxon>
        <taxon>Arthropoda</taxon>
        <taxon>Hexapoda</taxon>
        <taxon>Insecta</taxon>
        <taxon>Pterygota</taxon>
        <taxon>Neoptera</taxon>
        <taxon>Endopterygota</taxon>
        <taxon>Lepidoptera</taxon>
        <taxon>Glossata</taxon>
        <taxon>Ditrysia</taxon>
        <taxon>Noctuoidea</taxon>
        <taxon>Noctuidae</taxon>
        <taxon>Plusiinae</taxon>
        <taxon>Chrysodeixis</taxon>
    </lineage>
</organism>
<dbReference type="Pfam" id="PF24973">
    <property type="entry name" value="EGF_LMN_ATRN"/>
    <property type="match status" value="1"/>
</dbReference>
<dbReference type="CDD" id="cd00055">
    <property type="entry name" value="EGF_Lam"/>
    <property type="match status" value="6"/>
</dbReference>
<dbReference type="Pfam" id="PF00057">
    <property type="entry name" value="Ldl_recept_a"/>
    <property type="match status" value="3"/>
</dbReference>
<feature type="domain" description="Laminin EGF-like" evidence="17">
    <location>
        <begin position="957"/>
        <end position="1005"/>
    </location>
</feature>
<dbReference type="InterPro" id="IPR013783">
    <property type="entry name" value="Ig-like_fold"/>
</dbReference>
<dbReference type="InterPro" id="IPR000152">
    <property type="entry name" value="EGF-type_Asp/Asn_hydroxyl_site"/>
</dbReference>
<dbReference type="GO" id="GO:0030424">
    <property type="term" value="C:axon"/>
    <property type="evidence" value="ECO:0007669"/>
    <property type="project" value="TreeGrafter"/>
</dbReference>
<gene>
    <name evidence="20" type="ORF">CINC_LOCUS757</name>
</gene>
<dbReference type="InterPro" id="IPR036055">
    <property type="entry name" value="LDL_receptor-like_sf"/>
</dbReference>
<feature type="domain" description="EGF-like" evidence="16">
    <location>
        <begin position="2509"/>
        <end position="2545"/>
    </location>
</feature>
<feature type="disulfide bond" evidence="12">
    <location>
        <begin position="47"/>
        <end position="59"/>
    </location>
</feature>
<dbReference type="InterPro" id="IPR013098">
    <property type="entry name" value="Ig_I-set"/>
</dbReference>
<keyword evidence="5" id="KW-0677">Repeat</keyword>
<comment type="subcellular location">
    <subcellularLocation>
        <location evidence="1">Secreted</location>
        <location evidence="1">Extracellular space</location>
        <location evidence="1">Extracellular matrix</location>
        <location evidence="1">Basement membrane</location>
    </subcellularLocation>
</comment>
<evidence type="ECO:0000259" key="18">
    <source>
        <dbReference type="PROSITE" id="PS50835"/>
    </source>
</evidence>
<dbReference type="SUPFAM" id="SSF57184">
    <property type="entry name" value="Growth factor receptor domain"/>
    <property type="match status" value="1"/>
</dbReference>
<feature type="domain" description="Ig-like" evidence="18">
    <location>
        <begin position="2248"/>
        <end position="2331"/>
    </location>
</feature>
<feature type="domain" description="Laminin G" evidence="15">
    <location>
        <begin position="2865"/>
        <end position="3043"/>
    </location>
</feature>
<dbReference type="SMART" id="SM00408">
    <property type="entry name" value="IGc2"/>
    <property type="match status" value="12"/>
</dbReference>
<feature type="compositionally biased region" description="Pro residues" evidence="14">
    <location>
        <begin position="1279"/>
        <end position="1288"/>
    </location>
</feature>
<dbReference type="PROSITE" id="PS01186">
    <property type="entry name" value="EGF_2"/>
    <property type="match status" value="3"/>
</dbReference>
<dbReference type="SUPFAM" id="SSF48726">
    <property type="entry name" value="Immunoglobulin"/>
    <property type="match status" value="12"/>
</dbReference>
<dbReference type="SMART" id="SM00192">
    <property type="entry name" value="LDLa"/>
    <property type="match status" value="3"/>
</dbReference>
<evidence type="ECO:0008006" key="22">
    <source>
        <dbReference type="Google" id="ProtNLM"/>
    </source>
</evidence>
<dbReference type="Pfam" id="PF00053">
    <property type="entry name" value="EGF_laminin"/>
    <property type="match status" value="4"/>
</dbReference>
<dbReference type="InterPro" id="IPR013320">
    <property type="entry name" value="ConA-like_dom_sf"/>
</dbReference>
<dbReference type="SMART" id="SM00181">
    <property type="entry name" value="EGF"/>
    <property type="match status" value="8"/>
</dbReference>
<dbReference type="Gene3D" id="2.60.40.10">
    <property type="entry name" value="Immunoglobulins"/>
    <property type="match status" value="11"/>
</dbReference>
<feature type="disulfide bond" evidence="11">
    <location>
        <begin position="2551"/>
        <end position="2561"/>
    </location>
</feature>
<keyword evidence="7 11" id="KW-1015">Disulfide bond</keyword>
<dbReference type="Gene3D" id="2.170.300.10">
    <property type="entry name" value="Tie2 ligand-binding domain superfamily"/>
    <property type="match status" value="1"/>
</dbReference>
<dbReference type="PROSITE" id="PS01248">
    <property type="entry name" value="EGF_LAM_1"/>
    <property type="match status" value="3"/>
</dbReference>
<feature type="domain" description="Laminin IV type A" evidence="19">
    <location>
        <begin position="310"/>
        <end position="493"/>
    </location>
</feature>
<dbReference type="PROSITE" id="PS50068">
    <property type="entry name" value="LDLRA_2"/>
    <property type="match status" value="3"/>
</dbReference>
<dbReference type="GO" id="GO:0005886">
    <property type="term" value="C:plasma membrane"/>
    <property type="evidence" value="ECO:0007669"/>
    <property type="project" value="TreeGrafter"/>
</dbReference>
<dbReference type="GO" id="GO:0070593">
    <property type="term" value="P:dendrite self-avoidance"/>
    <property type="evidence" value="ECO:0007669"/>
    <property type="project" value="TreeGrafter"/>
</dbReference>
<feature type="domain" description="Laminin IV type A" evidence="19">
    <location>
        <begin position="1033"/>
        <end position="1210"/>
    </location>
</feature>
<dbReference type="InterPro" id="IPR002172">
    <property type="entry name" value="LDrepeatLR_classA_rpt"/>
</dbReference>
<feature type="disulfide bond" evidence="13">
    <location>
        <begin position="976"/>
        <end position="985"/>
    </location>
</feature>
<keyword evidence="2" id="KW-0964">Secreted</keyword>
<feature type="domain" description="Ig-like" evidence="18">
    <location>
        <begin position="166"/>
        <end position="250"/>
    </location>
</feature>
<feature type="domain" description="Laminin EGF-like" evidence="17">
    <location>
        <begin position="903"/>
        <end position="948"/>
    </location>
</feature>
<dbReference type="SMART" id="SM00180">
    <property type="entry name" value="EGF_Lam"/>
    <property type="match status" value="6"/>
</dbReference>
<feature type="domain" description="Ig-like" evidence="18">
    <location>
        <begin position="1481"/>
        <end position="1553"/>
    </location>
</feature>
<feature type="disulfide bond" evidence="12">
    <location>
        <begin position="94"/>
        <end position="112"/>
    </location>
</feature>
<feature type="disulfide bond" evidence="11">
    <location>
        <begin position="2849"/>
        <end position="2858"/>
    </location>
</feature>
<dbReference type="GO" id="GO:0048513">
    <property type="term" value="P:animal organ development"/>
    <property type="evidence" value="ECO:0007669"/>
    <property type="project" value="UniProtKB-ARBA"/>
</dbReference>
<dbReference type="Gene3D" id="2.10.25.10">
    <property type="entry name" value="Laminin"/>
    <property type="match status" value="6"/>
</dbReference>
<dbReference type="GO" id="GO:0005604">
    <property type="term" value="C:basement membrane"/>
    <property type="evidence" value="ECO:0007669"/>
    <property type="project" value="UniProtKB-SubCell"/>
</dbReference>
<feature type="domain" description="Ig-like" evidence="18">
    <location>
        <begin position="1870"/>
        <end position="1951"/>
    </location>
</feature>
<dbReference type="Pfam" id="PF00008">
    <property type="entry name" value="EGF"/>
    <property type="match status" value="2"/>
</dbReference>
<dbReference type="CDD" id="cd00112">
    <property type="entry name" value="LDLa"/>
    <property type="match status" value="3"/>
</dbReference>
<dbReference type="Pfam" id="PF07679">
    <property type="entry name" value="I-set"/>
    <property type="match status" value="2"/>
</dbReference>
<dbReference type="SUPFAM" id="SSF49899">
    <property type="entry name" value="Concanavalin A-like lectins/glucanases"/>
    <property type="match status" value="3"/>
</dbReference>
<dbReference type="PANTHER" id="PTHR10075:SF100">
    <property type="entry name" value="FASCICLIN-2"/>
    <property type="match status" value="1"/>
</dbReference>
<feature type="domain" description="Ig-like" evidence="18">
    <location>
        <begin position="2149"/>
        <end position="2220"/>
    </location>
</feature>
<sequence length="3050" mass="332826">MFKVTESDSGVYICQAEAYQNYPGAQVRVSLDVDNAPVTFRPPFSACQPYEATCGNGQCIPKSAVCDNNYDCSDRSDEENCHHDGMCEPNQYKCNNRKCVLKTWICDSEDDCGDGSDEQNCGPKQEGRCSPVEYTCRSQDQCIPRSFHCDGQTDCLDGTDEIGCIPVHVTSPPKPSNIKLSPGDTLTLRCEAVGVPVPLISWRLNWGHVPAKCTWTSDDGIGVLTCPNMQSEDSGAYSCEAINNKGTTFAAPDAIVFVNKTDPCPRGYFNNEARSESECIRCFCFGKSSQCRSADLFTYNMPTPLGEGGTRLLGIKQSPTGDVIIDTQPISNQYYYQPLRNGATVTKFGDASSRSNSHPYLTLPESYNGNQLKSYGGHIKYTLSPQTQIYRYDNSAPTIIIKGKYGNLFHFNLVGGGRDINIEARLTPEDWQRGSPSGFAPASREDIMMTLDEIEMILVRADLNNAGVNITDFAMESAEHINVGLGAASLVEECTCPKEYEGLSCQKCANGFVRKKVGPWLGDCVREECPPGTYGDPSSGIPCKQCPCPLTNRENQFARTCSLGPDGSVICDCFPGYEGIHCEACAPGYEGNPLITGDSCRRKRPDNCNPTGTKMIRPPDECVCKDNVQGRYCDQCKNDSFYLSSDFRHGCALCFCSGVSQQCMSSNLRRKTVSVQFNVPQIVDQVKIYNSSPAGPPGAVRYTAPVETDLAPQLSRGDISVNDIDHSRSTVYYWSLPASFAGDKVTSYGGYLRYMLKNVPSSPDPRYRNTAADVQLISDNRLTFHYFGDFAATHEGILNTSVQFLEKGWQRPDGKEVSREHFLLALADVKTILIKATYSPNAQLASPVSASIEVAEADGYGPTAFHVEQCVCPPGYIGTSCEDCAPGFTRSSSGLYLEHCGACECNGKSTMCNPETGVCYDCADNTDGEQCELCKPGYDRDPYGNCVEQRTSTVQPCRCDPRGTTRPCDESGQCYCKQNVEGDACDRCRPGSYGLDSANPDGCLSCFCSGVTTDCHEGNHYTRVPMAAPVLGENYGGFAITDLNAERVIKDNFVPMFQQSELVYTFSFRPDVELYWSLPIFPGNRVLSYGGTLSLRQKFNSDVYSQSERGTDVVLDGGDISIFWTNPNSFPSGVSYSYQVPLKEDGWYILNTVTPATRSDFMSVLRNLKRVLVRATVAPNLYDTTIADVSMDTATQNYDAVLPAAKGIEICMCPPGYTGTSCETCASGYYKDQLGYCHQCSCNGHDCQLDSRGRVVCNCQPPYTGNDCSTIGGDSSVTEPPPRTPPPESTVSVSITSPTIKIQEVGSSVNFTCQALSRNSRIRLPVRWSKSGGNLPLERTHVDQNFGLLLITNLQVSDSGKYICETSDGINTAQAYATLKVPGNEMTLPRVEISPSVKEYYEGDRIELECRVRGNPTPTIRWLRASNRPLALASENIDTLFIIESARIEDSGEYSCIASNAVGSDDRTAVITVRQRPSFQPRDRLTVSVPSPTVNEGQSIRVACTGTTNIPAGSIDWVRQDNAVFLPNVRSENGVLYIDYAQPDNQGVYICQAPITDVSPVPILVTVVAQNPEPEEFNITVSVDRLKIPTGGSGTVECSPVGRPSPLIKWSKHGGSFGPDSSQRGNTLIINNAQESDQGYYLCEGSVDNTPVANIYVFVEIERREPPQVEIWPQGEQAVPLGSQYELMCRVLGGVPEPDVTWNRNGGRPLSTFTQIQPQNVLKFTKIEVNDEGEYTCTARNDAGSASASAVIKVRSPPEITITPDNYVQVYSGDAINVECRANGYPEPMVSIETNELRSVVPASPGFAALRVAAASARDAGYYTCTATSVAGTTKEQFAIVVNRGDGGNDGGFDYGSGDGSIDPGQNVDPPYEETPSNFFAIEGEPETIIDCRQSGDNVRWDRADRQPLQSNAYQDNSRLVILNVSKSDSGQYVCNIYNEYNEVQEAVYTSLVVISAPKITLRPPTQTVRPGQSPTVECVVQGDDIIDITWRPYNRVPSSRVDTRSSTLIFHQIEVEDAGRYECIARSRYSNASAIAEVVVSEDTDDSASVSHDNEQRAHTGEAVHLRCEVAGAGRGAAGGGRARVLWTKDGRALPRNARHKHDGSLYIRNAKKSDTGKYVCSIHDQYGRPITTNYINLHIKGPREPNPESQRLVVIDQPRRPFRAGDNVDVRCKALSGDIKLQWLRPGTNQYVASLTYGDGVMLSLQGVAYADAGVYRCLGRDLLGRTYYDDFNLEVLSGSGDTSYPEQRDVRVSEYTARLRDAVDLPCTHDLEMPVTIEWRREFSPLPAEISSNQPNLHLESVSEADAGTYVCRISNARASVEARAILTVTGVVPRFDGDSFLSLPTLKDAYKQFEIEISFKPTDINGLILYNSENQGREGDYIALQLNDGVPEFIMDTGTEPLIVKGDRPLQLNTWHTIRLSRAKSKVTMDVDNTGPFIAESPGQWEVLELKQPLYIGGVPDYDQLPRELAGASGFIGCASMVILGREEKNIMMDSLERFRVSECNSCAPNLCLNNGVCQEARNERGYMCICAAGFAGLNCDRAGEACRPGACGPGKCADTGAGYKCACPVTHTGRNCEVKQSIEYPAFTGSAYLAIKPPAPARTLRMSMKIKAAAPVTDGIIMYCAESPRGYGGFTSLAVHDSRLEFRYDLGGGSQPVVLISNRTLPANDWTNVHIARVGSVVSLRINSVYSFEQRLTSPKGDLNLDTPIFVGGVDDSITLNNNTGVTGGFNGCIKDFMLHGEAVDIVNSTIQSANVQECNNYDRGDIPEMESVCQCRNGGACTTDSTHCACPSGFGGRLCELRVPSSMRASRQPPGDPCALRPCRNGGTCRVDRAERMNHTCDCPLGYSGVYCQMALELFQSVGFNGNGYLELPASLLNYEHLDSDPAVIAMAIHTTQDGVLLYQKEAQSPPDYGDYILMRIERGIIELEWDLGGGKSSLRVDVLVNDGDRHQVIAKVLEDGHVTLSVDSQQVSGTSTGISNVMNADSNIYVGGIPDHINQQAYPGFTGCIEQLELMNSNRGLILGTVAVAGRNTQRCKEPVRGF</sequence>
<accession>A0A9N8KX58</accession>
<feature type="domain" description="Ig-like" evidence="18">
    <location>
        <begin position="1287"/>
        <end position="1380"/>
    </location>
</feature>
<evidence type="ECO:0000256" key="10">
    <source>
        <dbReference type="ARBA" id="ARBA00023319"/>
    </source>
</evidence>
<dbReference type="Pfam" id="PF00047">
    <property type="entry name" value="ig"/>
    <property type="match status" value="1"/>
</dbReference>
<dbReference type="Pfam" id="PF02210">
    <property type="entry name" value="Laminin_G_2"/>
    <property type="match status" value="2"/>
</dbReference>
<dbReference type="InterPro" id="IPR009030">
    <property type="entry name" value="Growth_fac_rcpt_cys_sf"/>
</dbReference>
<feature type="domain" description="Laminin G" evidence="15">
    <location>
        <begin position="2587"/>
        <end position="2764"/>
    </location>
</feature>
<dbReference type="PANTHER" id="PTHR10075">
    <property type="entry name" value="BASIGIN RELATED"/>
    <property type="match status" value="1"/>
</dbReference>
<feature type="disulfide bond" evidence="11">
    <location>
        <begin position="2535"/>
        <end position="2544"/>
    </location>
</feature>
<evidence type="ECO:0000256" key="5">
    <source>
        <dbReference type="ARBA" id="ARBA00022737"/>
    </source>
</evidence>
<dbReference type="InterPro" id="IPR056863">
    <property type="entry name" value="LMN_ATRN_NET-like_EGF"/>
</dbReference>
<feature type="domain" description="EGF-like" evidence="16">
    <location>
        <begin position="2775"/>
        <end position="2806"/>
    </location>
</feature>
<feature type="domain" description="Ig-like" evidence="18">
    <location>
        <begin position="1667"/>
        <end position="1753"/>
    </location>
</feature>
<name>A0A9N8KX58_CHRIL</name>
<dbReference type="PROSITE" id="PS50835">
    <property type="entry name" value="IG_LIKE"/>
    <property type="match status" value="12"/>
</dbReference>
<dbReference type="Gene3D" id="2.60.120.200">
    <property type="match status" value="3"/>
</dbReference>
<keyword evidence="10" id="KW-0393">Immunoglobulin domain</keyword>
<feature type="disulfide bond" evidence="13">
    <location>
        <begin position="922"/>
        <end position="931"/>
    </location>
</feature>
<evidence type="ECO:0000256" key="2">
    <source>
        <dbReference type="ARBA" id="ARBA00022525"/>
    </source>
</evidence>
<evidence type="ECO:0000256" key="4">
    <source>
        <dbReference type="ARBA" id="ARBA00022729"/>
    </source>
</evidence>
<keyword evidence="6" id="KW-0084">Basement membrane</keyword>
<feature type="domain" description="Ig-like" evidence="18">
    <location>
        <begin position="2047"/>
        <end position="2133"/>
    </location>
</feature>
<evidence type="ECO:0000256" key="3">
    <source>
        <dbReference type="ARBA" id="ARBA00022530"/>
    </source>
</evidence>
<evidence type="ECO:0000259" key="16">
    <source>
        <dbReference type="PROSITE" id="PS50026"/>
    </source>
</evidence>
<feature type="domain" description="Ig-like" evidence="18">
    <location>
        <begin position="1758"/>
        <end position="1841"/>
    </location>
</feature>
<evidence type="ECO:0000259" key="19">
    <source>
        <dbReference type="PROSITE" id="PS51115"/>
    </source>
</evidence>
<dbReference type="FunFam" id="2.10.25.10:FF:000090">
    <property type="entry name" value="laminin subunit alpha"/>
    <property type="match status" value="1"/>
</dbReference>
<evidence type="ECO:0000313" key="20">
    <source>
        <dbReference type="EMBL" id="CAD0194469.1"/>
    </source>
</evidence>
<feature type="domain" description="Laminin IV type A" evidence="19">
    <location>
        <begin position="683"/>
        <end position="869"/>
    </location>
</feature>
<keyword evidence="4" id="KW-0732">Signal</keyword>
<feature type="disulfide bond" evidence="11">
    <location>
        <begin position="2796"/>
        <end position="2805"/>
    </location>
</feature>
<dbReference type="OrthoDB" id="10055367at2759"/>
<dbReference type="GO" id="GO:0098632">
    <property type="term" value="F:cell-cell adhesion mediator activity"/>
    <property type="evidence" value="ECO:0007669"/>
    <property type="project" value="TreeGrafter"/>
</dbReference>
<dbReference type="Pfam" id="PF00054">
    <property type="entry name" value="Laminin_G_1"/>
    <property type="match status" value="1"/>
</dbReference>
<dbReference type="PROSITE" id="PS50026">
    <property type="entry name" value="EGF_3"/>
    <property type="match status" value="4"/>
</dbReference>
<feature type="disulfide bond" evidence="11">
    <location>
        <begin position="2572"/>
        <end position="2581"/>
    </location>
</feature>
<evidence type="ECO:0000256" key="1">
    <source>
        <dbReference type="ARBA" id="ARBA00004302"/>
    </source>
</evidence>
<feature type="disulfide bond" evidence="12">
    <location>
        <begin position="66"/>
        <end position="81"/>
    </location>
</feature>
<feature type="domain" description="Ig-like" evidence="18">
    <location>
        <begin position="1389"/>
        <end position="1472"/>
    </location>
</feature>
<evidence type="ECO:0000259" key="17">
    <source>
        <dbReference type="PROSITE" id="PS50027"/>
    </source>
</evidence>
<dbReference type="CDD" id="cd00054">
    <property type="entry name" value="EGF_CA"/>
    <property type="match status" value="2"/>
</dbReference>
<keyword evidence="3" id="KW-0272">Extracellular matrix</keyword>
<feature type="disulfide bond" evidence="12">
    <location>
        <begin position="54"/>
        <end position="72"/>
    </location>
</feature>
<keyword evidence="9 13" id="KW-0424">Laminin EGF-like domain</keyword>
<dbReference type="PROSITE" id="PS00022">
    <property type="entry name" value="EGF_1"/>
    <property type="match status" value="6"/>
</dbReference>
<protein>
    <recommendedName>
        <fullName evidence="22">Basement membrane-specific heparan sulfate proteoglycan core protein</fullName>
    </recommendedName>
</protein>
<dbReference type="InterPro" id="IPR000034">
    <property type="entry name" value="Laminin_IV"/>
</dbReference>
<dbReference type="GO" id="GO:0005509">
    <property type="term" value="F:calcium ion binding"/>
    <property type="evidence" value="ECO:0007669"/>
    <property type="project" value="InterPro"/>
</dbReference>
<feature type="domain" description="Ig-like" evidence="18">
    <location>
        <begin position="1574"/>
        <end position="1653"/>
    </location>
</feature>
<dbReference type="SMART" id="SM00179">
    <property type="entry name" value="EGF_CA"/>
    <property type="match status" value="3"/>
</dbReference>
<dbReference type="SMART" id="SM00409">
    <property type="entry name" value="IG"/>
    <property type="match status" value="12"/>
</dbReference>
<dbReference type="InterPro" id="IPR013151">
    <property type="entry name" value="Immunoglobulin_dom"/>
</dbReference>
<feature type="domain" description="Laminin G" evidence="15">
    <location>
        <begin position="2334"/>
        <end position="2511"/>
    </location>
</feature>
<dbReference type="Gene3D" id="4.10.400.10">
    <property type="entry name" value="Low-density Lipoprotein Receptor"/>
    <property type="match status" value="3"/>
</dbReference>
<feature type="domain" description="Ig-like" evidence="18">
    <location>
        <begin position="1958"/>
        <end position="2042"/>
    </location>
</feature>
<dbReference type="InterPro" id="IPR001881">
    <property type="entry name" value="EGF-like_Ca-bd_dom"/>
</dbReference>
<keyword evidence="21" id="KW-1185">Reference proteome</keyword>
<evidence type="ECO:0000256" key="13">
    <source>
        <dbReference type="PROSITE-ProRule" id="PRU00460"/>
    </source>
</evidence>
<feature type="domain" description="EGF-like" evidence="16">
    <location>
        <begin position="2547"/>
        <end position="2582"/>
    </location>
</feature>
<dbReference type="SUPFAM" id="SSF57424">
    <property type="entry name" value="LDL receptor-like module"/>
    <property type="match status" value="3"/>
</dbReference>
<evidence type="ECO:0000256" key="11">
    <source>
        <dbReference type="PROSITE-ProRule" id="PRU00076"/>
    </source>
</evidence>
<dbReference type="PROSITE" id="PS00010">
    <property type="entry name" value="ASX_HYDROXYL"/>
    <property type="match status" value="1"/>
</dbReference>
<dbReference type="PROSITE" id="PS01209">
    <property type="entry name" value="LDLRA_1"/>
    <property type="match status" value="2"/>
</dbReference>
<feature type="disulfide bond" evidence="12">
    <location>
        <begin position="87"/>
        <end position="99"/>
    </location>
</feature>
<comment type="caution">
    <text evidence="11">Lacks conserved residue(s) required for the propagation of feature annotation.</text>
</comment>